<dbReference type="Proteomes" id="UP000266841">
    <property type="component" value="Unassembled WGS sequence"/>
</dbReference>
<dbReference type="eggNOG" id="ENOG502SQZS">
    <property type="taxonomic scope" value="Eukaryota"/>
</dbReference>
<feature type="transmembrane region" description="Helical" evidence="1">
    <location>
        <begin position="16"/>
        <end position="33"/>
    </location>
</feature>
<dbReference type="OrthoDB" id="46263at2759"/>
<keyword evidence="1" id="KW-0472">Membrane</keyword>
<feature type="transmembrane region" description="Helical" evidence="1">
    <location>
        <begin position="53"/>
        <end position="73"/>
    </location>
</feature>
<keyword evidence="3" id="KW-1185">Reference proteome</keyword>
<feature type="transmembrane region" description="Helical" evidence="1">
    <location>
        <begin position="280"/>
        <end position="298"/>
    </location>
</feature>
<comment type="caution">
    <text evidence="2">The sequence shown here is derived from an EMBL/GenBank/DDBJ whole genome shotgun (WGS) entry which is preliminary data.</text>
</comment>
<gene>
    <name evidence="2" type="ORF">THAOC_16434</name>
</gene>
<dbReference type="EMBL" id="AGNL01018531">
    <property type="protein sequence ID" value="EJK62938.1"/>
    <property type="molecule type" value="Genomic_DNA"/>
</dbReference>
<proteinExistence type="predicted"/>
<feature type="transmembrane region" description="Helical" evidence="1">
    <location>
        <begin position="161"/>
        <end position="182"/>
    </location>
</feature>
<feature type="transmembrane region" description="Helical" evidence="1">
    <location>
        <begin position="194"/>
        <end position="214"/>
    </location>
</feature>
<dbReference type="OMA" id="GWICVHY"/>
<dbReference type="AlphaFoldDB" id="K0S9U4"/>
<evidence type="ECO:0000313" key="3">
    <source>
        <dbReference type="Proteomes" id="UP000266841"/>
    </source>
</evidence>
<keyword evidence="1" id="KW-1133">Transmembrane helix</keyword>
<reference evidence="2 3" key="1">
    <citation type="journal article" date="2012" name="Genome Biol.">
        <title>Genome and low-iron response of an oceanic diatom adapted to chronic iron limitation.</title>
        <authorList>
            <person name="Lommer M."/>
            <person name="Specht M."/>
            <person name="Roy A.S."/>
            <person name="Kraemer L."/>
            <person name="Andreson R."/>
            <person name="Gutowska M.A."/>
            <person name="Wolf J."/>
            <person name="Bergner S.V."/>
            <person name="Schilhabel M.B."/>
            <person name="Klostermeier U.C."/>
            <person name="Beiko R.G."/>
            <person name="Rosenstiel P."/>
            <person name="Hippler M."/>
            <person name="Laroche J."/>
        </authorList>
    </citation>
    <scope>NUCLEOTIDE SEQUENCE [LARGE SCALE GENOMIC DNA]</scope>
    <source>
        <strain evidence="2 3">CCMP1005</strain>
    </source>
</reference>
<evidence type="ECO:0000313" key="2">
    <source>
        <dbReference type="EMBL" id="EJK62938.1"/>
    </source>
</evidence>
<feature type="transmembrane region" description="Helical" evidence="1">
    <location>
        <begin position="93"/>
        <end position="117"/>
    </location>
</feature>
<feature type="transmembrane region" description="Helical" evidence="1">
    <location>
        <begin position="123"/>
        <end position="140"/>
    </location>
</feature>
<sequence length="344" mass="37783">MEAPQQESRQPYNAKWRQYLLLNITSLINFVTIEEALQADLPHYFSGGNHDSTIVFGAASFAVTLLILLLDVVPVIREKFSFRNLADGKAEGFTVLGLVLWWSAGVIVLTRAGAIGYAALNNYFSAWACLFVAIAVLDKWGGEHDILTLRQLTRISPTLPYWWTLFWSCLVLLGSAADTIRLATTDYVLESCNFAVGLATLSLLISFFFVLSHYEFLDCAACRSWMTYGGWFEICWSVLVNILLISGLHDLTGAGAIASTVSGSGGKDPTSEDYVPGSNVYFATWAAFCSSIGVSIKWKEARAIKFARTGDTNVEEQADDGEVAADVMRMEEKSLDVEEAAATE</sequence>
<name>K0S9U4_THAOC</name>
<keyword evidence="1" id="KW-0812">Transmembrane</keyword>
<accession>K0S9U4</accession>
<organism evidence="2 3">
    <name type="scientific">Thalassiosira oceanica</name>
    <name type="common">Marine diatom</name>
    <dbReference type="NCBI Taxonomy" id="159749"/>
    <lineage>
        <taxon>Eukaryota</taxon>
        <taxon>Sar</taxon>
        <taxon>Stramenopiles</taxon>
        <taxon>Ochrophyta</taxon>
        <taxon>Bacillariophyta</taxon>
        <taxon>Coscinodiscophyceae</taxon>
        <taxon>Thalassiosirophycidae</taxon>
        <taxon>Thalassiosirales</taxon>
        <taxon>Thalassiosiraceae</taxon>
        <taxon>Thalassiosira</taxon>
    </lineage>
</organism>
<protein>
    <submittedName>
        <fullName evidence="2">Uncharacterized protein</fullName>
    </submittedName>
</protein>
<evidence type="ECO:0000256" key="1">
    <source>
        <dbReference type="SAM" id="Phobius"/>
    </source>
</evidence>